<sequence length="513" mass="57722">MRAWTDIRRLKAPQWMFAMLFRLVTLVKFSTSEFIEDFHKETVTPSIYILYGASPSLEERPLVRVHAKKDVWLDVVAFDFQKATEAVRLWQHIQNMPKLPNSAVKIYVHQVPHCAGEELLHVFTSKSEGFGWDRAVQLHALHIRSVHNAIMSSQALVQSPEEATVFYIPAFFSLLVEQFIDSDMSSLNSLNCISDAWNSIPHEFFHRNAGYDHFIVAGTCFPYSVCDATECDVTAYHPFAKNVMVLVGGVRDSVHSHPDFAFTQGAGFHRFGQIFVPFPVTLDCHRVLTLADPLRRRETVVSFVGTENSRVRSIFRVLQEDLRATQRNRSEFYIKVLQDVEGEDGEATRKATLDAGGSRPIDELYADSEFCLVLPGHVYDLGRRGFDAMARACIPVVVSMAPMFVAVPFAGQIPWQDFAIFTSVRDVHDAANILESLLQATQHEEGRAAIRSRRSRMLQYLPQLFLPPLENCLAGTPTALDGILQELAMRHVAWSTIATARSPGWASPGEVAV</sequence>
<evidence type="ECO:0000313" key="4">
    <source>
        <dbReference type="EMBL" id="CAK9063131.1"/>
    </source>
</evidence>
<keyword evidence="4" id="KW-0328">Glycosyltransferase</keyword>
<gene>
    <name evidence="4" type="ORF">SCF082_LOCUS32749</name>
</gene>
<dbReference type="EMBL" id="CAXAMM010028613">
    <property type="protein sequence ID" value="CAK9063131.1"/>
    <property type="molecule type" value="Genomic_DNA"/>
</dbReference>
<dbReference type="GO" id="GO:0016757">
    <property type="term" value="F:glycosyltransferase activity"/>
    <property type="evidence" value="ECO:0007669"/>
    <property type="project" value="UniProtKB-KW"/>
</dbReference>
<dbReference type="InterPro" id="IPR004263">
    <property type="entry name" value="Exostosin"/>
</dbReference>
<organism evidence="4 5">
    <name type="scientific">Durusdinium trenchii</name>
    <dbReference type="NCBI Taxonomy" id="1381693"/>
    <lineage>
        <taxon>Eukaryota</taxon>
        <taxon>Sar</taxon>
        <taxon>Alveolata</taxon>
        <taxon>Dinophyceae</taxon>
        <taxon>Suessiales</taxon>
        <taxon>Symbiodiniaceae</taxon>
        <taxon>Durusdinium</taxon>
    </lineage>
</organism>
<keyword evidence="2" id="KW-0732">Signal</keyword>
<evidence type="ECO:0000313" key="5">
    <source>
        <dbReference type="Proteomes" id="UP001642464"/>
    </source>
</evidence>
<comment type="caution">
    <text evidence="4">The sequence shown here is derived from an EMBL/GenBank/DDBJ whole genome shotgun (WGS) entry which is preliminary data.</text>
</comment>
<evidence type="ECO:0000256" key="2">
    <source>
        <dbReference type="SAM" id="SignalP"/>
    </source>
</evidence>
<proteinExistence type="inferred from homology"/>
<protein>
    <submittedName>
        <fullName evidence="4">Xyloglucan galactosyltransferase XLT2 (Glycosyltransferase 18) (AtGT18) (Protein XYLOGLUCAN L-SIDE CHAIN GALACTOSYLTRANSFERASE POSITION 2)</fullName>
    </submittedName>
</protein>
<feature type="signal peptide" evidence="2">
    <location>
        <begin position="1"/>
        <end position="32"/>
    </location>
</feature>
<keyword evidence="5" id="KW-1185">Reference proteome</keyword>
<dbReference type="Pfam" id="PF03016">
    <property type="entry name" value="Exostosin_GT47"/>
    <property type="match status" value="1"/>
</dbReference>
<keyword evidence="4" id="KW-0808">Transferase</keyword>
<dbReference type="PANTHER" id="PTHR11062:SF281">
    <property type="entry name" value="EXOSTOSIN-LIKE 2"/>
    <property type="match status" value="1"/>
</dbReference>
<dbReference type="Proteomes" id="UP001642464">
    <property type="component" value="Unassembled WGS sequence"/>
</dbReference>
<evidence type="ECO:0000259" key="3">
    <source>
        <dbReference type="Pfam" id="PF03016"/>
    </source>
</evidence>
<name>A0ABP0NH62_9DINO</name>
<feature type="domain" description="Exostosin GT47" evidence="3">
    <location>
        <begin position="101"/>
        <end position="437"/>
    </location>
</feature>
<accession>A0ABP0NH62</accession>
<dbReference type="InterPro" id="IPR040911">
    <property type="entry name" value="Exostosin_GT47"/>
</dbReference>
<dbReference type="PANTHER" id="PTHR11062">
    <property type="entry name" value="EXOSTOSIN HEPARAN SULFATE GLYCOSYLTRANSFERASE -RELATED"/>
    <property type="match status" value="1"/>
</dbReference>
<comment type="similarity">
    <text evidence="1">Belongs to the glycosyltransferase 47 family.</text>
</comment>
<evidence type="ECO:0000256" key="1">
    <source>
        <dbReference type="ARBA" id="ARBA00010271"/>
    </source>
</evidence>
<feature type="chain" id="PRO_5046534311" evidence="2">
    <location>
        <begin position="33"/>
        <end position="513"/>
    </location>
</feature>
<reference evidence="4 5" key="1">
    <citation type="submission" date="2024-02" db="EMBL/GenBank/DDBJ databases">
        <authorList>
            <person name="Chen Y."/>
            <person name="Shah S."/>
            <person name="Dougan E. K."/>
            <person name="Thang M."/>
            <person name="Chan C."/>
        </authorList>
    </citation>
    <scope>NUCLEOTIDE SEQUENCE [LARGE SCALE GENOMIC DNA]</scope>
</reference>